<evidence type="ECO:0000313" key="2">
    <source>
        <dbReference type="Proteomes" id="UP000324611"/>
    </source>
</evidence>
<sequence>MIGIFKTNIATPEERQLMIRAIHAHFDVSSAYVDIEDCDRVLRVADMKVDEYTMMDFVRQQGFLCEVLE</sequence>
<gene>
    <name evidence="1" type="ORF">F0L74_30630</name>
</gene>
<keyword evidence="2" id="KW-1185">Reference proteome</keyword>
<evidence type="ECO:0000313" key="1">
    <source>
        <dbReference type="EMBL" id="KAA2240994.1"/>
    </source>
</evidence>
<dbReference type="EMBL" id="VUOC01000004">
    <property type="protein sequence ID" value="KAA2240994.1"/>
    <property type="molecule type" value="Genomic_DNA"/>
</dbReference>
<dbReference type="Proteomes" id="UP000324611">
    <property type="component" value="Unassembled WGS sequence"/>
</dbReference>
<organism evidence="1 2">
    <name type="scientific">Chitinophaga agrisoli</name>
    <dbReference type="NCBI Taxonomy" id="2607653"/>
    <lineage>
        <taxon>Bacteria</taxon>
        <taxon>Pseudomonadati</taxon>
        <taxon>Bacteroidota</taxon>
        <taxon>Chitinophagia</taxon>
        <taxon>Chitinophagales</taxon>
        <taxon>Chitinophagaceae</taxon>
        <taxon>Chitinophaga</taxon>
    </lineage>
</organism>
<reference evidence="1 2" key="1">
    <citation type="submission" date="2019-09" db="EMBL/GenBank/DDBJ databases">
        <title>Chitinophaga ginsengihumi sp. nov., isolated from soil of ginseng rhizosphere.</title>
        <authorList>
            <person name="Lee J."/>
        </authorList>
    </citation>
    <scope>NUCLEOTIDE SEQUENCE [LARGE SCALE GENOMIC DNA]</scope>
    <source>
        <strain evidence="1 2">BN140078</strain>
    </source>
</reference>
<reference evidence="1 2" key="2">
    <citation type="submission" date="2019-09" db="EMBL/GenBank/DDBJ databases">
        <authorList>
            <person name="Jin C."/>
        </authorList>
    </citation>
    <scope>NUCLEOTIDE SEQUENCE [LARGE SCALE GENOMIC DNA]</scope>
    <source>
        <strain evidence="1 2">BN140078</strain>
    </source>
</reference>
<dbReference type="AlphaFoldDB" id="A0A5B2VQF8"/>
<comment type="caution">
    <text evidence="1">The sequence shown here is derived from an EMBL/GenBank/DDBJ whole genome shotgun (WGS) entry which is preliminary data.</text>
</comment>
<name>A0A5B2VQF8_9BACT</name>
<protein>
    <submittedName>
        <fullName evidence="1">Uncharacterized protein</fullName>
    </submittedName>
</protein>
<proteinExistence type="predicted"/>
<accession>A0A5B2VQF8</accession>